<keyword evidence="1" id="KW-0812">Transmembrane</keyword>
<evidence type="ECO:0000256" key="1">
    <source>
        <dbReference type="SAM" id="Phobius"/>
    </source>
</evidence>
<name>A0A7V4WW41_CALAY</name>
<protein>
    <submittedName>
        <fullName evidence="3">DUF2892 domain-containing protein</fullName>
    </submittedName>
</protein>
<dbReference type="Proteomes" id="UP000885779">
    <property type="component" value="Unassembled WGS sequence"/>
</dbReference>
<keyword evidence="1" id="KW-1133">Transmembrane helix</keyword>
<feature type="transmembrane region" description="Helical" evidence="1">
    <location>
        <begin position="12"/>
        <end position="28"/>
    </location>
</feature>
<sequence>MKKNVGGIDRILRIVIGIVLLALVFVGPKTPWGWIGLIPLITGLINFCPLYSVFKLSTAKGEES</sequence>
<organism evidence="3">
    <name type="scientific">Caldithrix abyssi</name>
    <dbReference type="NCBI Taxonomy" id="187145"/>
    <lineage>
        <taxon>Bacteria</taxon>
        <taxon>Pseudomonadati</taxon>
        <taxon>Calditrichota</taxon>
        <taxon>Calditrichia</taxon>
        <taxon>Calditrichales</taxon>
        <taxon>Calditrichaceae</taxon>
        <taxon>Caldithrix</taxon>
    </lineage>
</organism>
<proteinExistence type="predicted"/>
<accession>A0A7V4WW41</accession>
<dbReference type="Pfam" id="PF11127">
    <property type="entry name" value="YgaP-like_TM"/>
    <property type="match status" value="1"/>
</dbReference>
<dbReference type="EMBL" id="DRQG01000095">
    <property type="protein sequence ID" value="HGY56071.1"/>
    <property type="molecule type" value="Genomic_DNA"/>
</dbReference>
<feature type="transmembrane region" description="Helical" evidence="1">
    <location>
        <begin position="34"/>
        <end position="54"/>
    </location>
</feature>
<dbReference type="InterPro" id="IPR021309">
    <property type="entry name" value="YgaP-like_TM"/>
</dbReference>
<dbReference type="AlphaFoldDB" id="A0A7V4WW41"/>
<evidence type="ECO:0000259" key="2">
    <source>
        <dbReference type="Pfam" id="PF11127"/>
    </source>
</evidence>
<evidence type="ECO:0000313" key="3">
    <source>
        <dbReference type="EMBL" id="HGY56071.1"/>
    </source>
</evidence>
<keyword evidence="1" id="KW-0472">Membrane</keyword>
<comment type="caution">
    <text evidence="3">The sequence shown here is derived from an EMBL/GenBank/DDBJ whole genome shotgun (WGS) entry which is preliminary data.</text>
</comment>
<gene>
    <name evidence="3" type="ORF">ENK44_10230</name>
</gene>
<reference evidence="3" key="1">
    <citation type="journal article" date="2020" name="mSystems">
        <title>Genome- and Community-Level Interaction Insights into Carbon Utilization and Element Cycling Functions of Hydrothermarchaeota in Hydrothermal Sediment.</title>
        <authorList>
            <person name="Zhou Z."/>
            <person name="Liu Y."/>
            <person name="Xu W."/>
            <person name="Pan J."/>
            <person name="Luo Z.H."/>
            <person name="Li M."/>
        </authorList>
    </citation>
    <scope>NUCLEOTIDE SEQUENCE [LARGE SCALE GENOMIC DNA]</scope>
    <source>
        <strain evidence="3">HyVt-577</strain>
    </source>
</reference>
<feature type="domain" description="Inner membrane protein YgaP-like transmembrane" evidence="2">
    <location>
        <begin position="1"/>
        <end position="60"/>
    </location>
</feature>